<evidence type="ECO:0000313" key="8">
    <source>
        <dbReference type="Proteomes" id="UP000658278"/>
    </source>
</evidence>
<dbReference type="InterPro" id="IPR036909">
    <property type="entry name" value="Cyt_c-like_dom_sf"/>
</dbReference>
<dbReference type="Pfam" id="PF14715">
    <property type="entry name" value="FixP_N"/>
    <property type="match status" value="1"/>
</dbReference>
<dbReference type="InterPro" id="IPR009056">
    <property type="entry name" value="Cyt_c-like_dom"/>
</dbReference>
<sequence length="214" mass="24100">MSDENSEQEVKRGDFARKKGEVVLREHEYDGIQEFDQKLPNWWLFTFYFAIVWFVVYWALYYHTGTYKTDQQKIIEQVTQLQEQKAAALATALESITDEALINEWATDPVVVSAGEAIYTTNCVACHSADLSGVMLVGDQKIPLPGLPLDDGEWKYGSKPLDLFKLINEGTPPDEPGHNGAKMTPWGQMLSPKQIAEVTAFLIAKNPDDFPAQQ</sequence>
<dbReference type="Gene3D" id="6.10.280.130">
    <property type="match status" value="1"/>
</dbReference>
<evidence type="ECO:0000259" key="6">
    <source>
        <dbReference type="PROSITE" id="PS51007"/>
    </source>
</evidence>
<dbReference type="InterPro" id="IPR032858">
    <property type="entry name" value="CcoP_N"/>
</dbReference>
<comment type="caution">
    <text evidence="7">The sequence shown here is derived from an EMBL/GenBank/DDBJ whole genome shotgun (WGS) entry which is preliminary data.</text>
</comment>
<gene>
    <name evidence="7" type="ORF">JIN81_18295</name>
</gene>
<dbReference type="Gene3D" id="1.10.760.10">
    <property type="entry name" value="Cytochrome c-like domain"/>
    <property type="match status" value="1"/>
</dbReference>
<keyword evidence="5" id="KW-1133">Transmembrane helix</keyword>
<proteinExistence type="predicted"/>
<keyword evidence="5" id="KW-0812">Transmembrane</keyword>
<evidence type="ECO:0000313" key="7">
    <source>
        <dbReference type="EMBL" id="MBK1828992.1"/>
    </source>
</evidence>
<feature type="transmembrane region" description="Helical" evidence="5">
    <location>
        <begin position="42"/>
        <end position="62"/>
    </location>
</feature>
<evidence type="ECO:0000256" key="2">
    <source>
        <dbReference type="ARBA" id="ARBA00022723"/>
    </source>
</evidence>
<dbReference type="InterPro" id="IPR050597">
    <property type="entry name" value="Cytochrome_c_Oxidase_Subunit"/>
</dbReference>
<dbReference type="Proteomes" id="UP000658278">
    <property type="component" value="Unassembled WGS sequence"/>
</dbReference>
<dbReference type="GO" id="GO:0046872">
    <property type="term" value="F:metal ion binding"/>
    <property type="evidence" value="ECO:0007669"/>
    <property type="project" value="UniProtKB-KW"/>
</dbReference>
<keyword evidence="2 4" id="KW-0479">Metal-binding</keyword>
<keyword evidence="8" id="KW-1185">Reference proteome</keyword>
<evidence type="ECO:0000256" key="4">
    <source>
        <dbReference type="PROSITE-ProRule" id="PRU00433"/>
    </source>
</evidence>
<keyword evidence="1 4" id="KW-0349">Heme</keyword>
<keyword evidence="3 4" id="KW-0408">Iron</keyword>
<keyword evidence="5" id="KW-0472">Membrane</keyword>
<evidence type="ECO:0000256" key="3">
    <source>
        <dbReference type="ARBA" id="ARBA00023004"/>
    </source>
</evidence>
<dbReference type="SUPFAM" id="SSF46626">
    <property type="entry name" value="Cytochrome c"/>
    <property type="match status" value="1"/>
</dbReference>
<dbReference type="Pfam" id="PF00034">
    <property type="entry name" value="Cytochrom_C"/>
    <property type="match status" value="1"/>
</dbReference>
<dbReference type="EMBL" id="JAENII010000024">
    <property type="protein sequence ID" value="MBK1828992.1"/>
    <property type="molecule type" value="Genomic_DNA"/>
</dbReference>
<dbReference type="GO" id="GO:0009055">
    <property type="term" value="F:electron transfer activity"/>
    <property type="evidence" value="ECO:0007669"/>
    <property type="project" value="InterPro"/>
</dbReference>
<dbReference type="InterPro" id="IPR038414">
    <property type="entry name" value="CcoP_N_sf"/>
</dbReference>
<dbReference type="GO" id="GO:0020037">
    <property type="term" value="F:heme binding"/>
    <property type="evidence" value="ECO:0007669"/>
    <property type="project" value="InterPro"/>
</dbReference>
<dbReference type="PROSITE" id="PS51007">
    <property type="entry name" value="CYTC"/>
    <property type="match status" value="1"/>
</dbReference>
<organism evidence="7 8">
    <name type="scientific">Haloferula rosea</name>
    <dbReference type="NCBI Taxonomy" id="490093"/>
    <lineage>
        <taxon>Bacteria</taxon>
        <taxon>Pseudomonadati</taxon>
        <taxon>Verrucomicrobiota</taxon>
        <taxon>Verrucomicrobiia</taxon>
        <taxon>Verrucomicrobiales</taxon>
        <taxon>Verrucomicrobiaceae</taxon>
        <taxon>Haloferula</taxon>
    </lineage>
</organism>
<dbReference type="RefSeq" id="WP_200283399.1">
    <property type="nucleotide sequence ID" value="NZ_JAENII010000024.1"/>
</dbReference>
<evidence type="ECO:0000256" key="1">
    <source>
        <dbReference type="ARBA" id="ARBA00022617"/>
    </source>
</evidence>
<name>A0A934VHE7_9BACT</name>
<dbReference type="PANTHER" id="PTHR33751">
    <property type="entry name" value="CBB3-TYPE CYTOCHROME C OXIDASE SUBUNIT FIXP"/>
    <property type="match status" value="1"/>
</dbReference>
<dbReference type="PANTHER" id="PTHR33751:SF1">
    <property type="entry name" value="CBB3-TYPE CYTOCHROME C OXIDASE SUBUNIT FIXP"/>
    <property type="match status" value="1"/>
</dbReference>
<feature type="domain" description="Cytochrome c" evidence="6">
    <location>
        <begin position="110"/>
        <end position="206"/>
    </location>
</feature>
<reference evidence="7" key="1">
    <citation type="submission" date="2021-01" db="EMBL/GenBank/DDBJ databases">
        <title>Modified the classification status of verrucomicrobia.</title>
        <authorList>
            <person name="Feng X."/>
        </authorList>
    </citation>
    <scope>NUCLEOTIDE SEQUENCE</scope>
    <source>
        <strain evidence="7">KCTC 22201</strain>
    </source>
</reference>
<evidence type="ECO:0000256" key="5">
    <source>
        <dbReference type="SAM" id="Phobius"/>
    </source>
</evidence>
<protein>
    <submittedName>
        <fullName evidence="7">C-type cytochrome</fullName>
    </submittedName>
</protein>
<dbReference type="AlphaFoldDB" id="A0A934VHE7"/>
<accession>A0A934VHE7</accession>